<protein>
    <submittedName>
        <fullName evidence="2">Uncharacterized protein</fullName>
    </submittedName>
</protein>
<reference evidence="2 3" key="1">
    <citation type="submission" date="2020-01" db="EMBL/GenBank/DDBJ databases">
        <title>Insect and environment-associated Actinomycetes.</title>
        <authorList>
            <person name="Currrie C."/>
            <person name="Chevrette M."/>
            <person name="Carlson C."/>
            <person name="Stubbendieck R."/>
            <person name="Wendt-Pienkowski E."/>
        </authorList>
    </citation>
    <scope>NUCLEOTIDE SEQUENCE [LARGE SCALE GENOMIC DNA]</scope>
    <source>
        <strain evidence="2 3">SID7754</strain>
    </source>
</reference>
<dbReference type="RefSeq" id="WP_164187277.1">
    <property type="nucleotide sequence ID" value="NZ_JAAGMR010000079.1"/>
</dbReference>
<feature type="region of interest" description="Disordered" evidence="1">
    <location>
        <begin position="165"/>
        <end position="196"/>
    </location>
</feature>
<evidence type="ECO:0000313" key="2">
    <source>
        <dbReference type="EMBL" id="NEB91368.1"/>
    </source>
</evidence>
<dbReference type="EMBL" id="JAAGMR010000079">
    <property type="protein sequence ID" value="NEB91368.1"/>
    <property type="molecule type" value="Genomic_DNA"/>
</dbReference>
<dbReference type="AlphaFoldDB" id="A0A7K3QN96"/>
<name>A0A7K3QN96_9ACTN</name>
<dbReference type="Proteomes" id="UP000470520">
    <property type="component" value="Unassembled WGS sequence"/>
</dbReference>
<proteinExistence type="predicted"/>
<accession>A0A7K3QN96</accession>
<organism evidence="2 3">
    <name type="scientific">Streptomyces bauhiniae</name>
    <dbReference type="NCBI Taxonomy" id="2340725"/>
    <lineage>
        <taxon>Bacteria</taxon>
        <taxon>Bacillati</taxon>
        <taxon>Actinomycetota</taxon>
        <taxon>Actinomycetes</taxon>
        <taxon>Kitasatosporales</taxon>
        <taxon>Streptomycetaceae</taxon>
        <taxon>Streptomyces</taxon>
    </lineage>
</organism>
<evidence type="ECO:0000313" key="3">
    <source>
        <dbReference type="Proteomes" id="UP000470520"/>
    </source>
</evidence>
<comment type="caution">
    <text evidence="2">The sequence shown here is derived from an EMBL/GenBank/DDBJ whole genome shotgun (WGS) entry which is preliminary data.</text>
</comment>
<sequence length="225" mass="24529">MIEKVLCMVAVRKPYLLGHAEIAALYGVERQTSQKWRAEGTLAEPDLVISGNPYWLLSTVLQLSDGSARDVTEQRLAEYEASIPGGNRAYLVEQLPVIVGIMEVAKILGQEKQAIARWRHRKQIAASDYELSGSPLWLIDTILADATARGRAVVQVEVERLSAGARGLQRPRGRRSAPPAAHAHQPPLPAARTFTSDQGDEAASFLAAALAQGHSVVIRPKRQKS</sequence>
<evidence type="ECO:0000256" key="1">
    <source>
        <dbReference type="SAM" id="MobiDB-lite"/>
    </source>
</evidence>
<feature type="compositionally biased region" description="Low complexity" evidence="1">
    <location>
        <begin position="176"/>
        <end position="185"/>
    </location>
</feature>
<gene>
    <name evidence="2" type="ORF">G3I21_06480</name>
</gene>